<dbReference type="InterPro" id="IPR004798">
    <property type="entry name" value="CAX-like"/>
</dbReference>
<dbReference type="OrthoDB" id="1699231at2759"/>
<dbReference type="GO" id="GO:0000329">
    <property type="term" value="C:fungal-type vacuole membrane"/>
    <property type="evidence" value="ECO:0007669"/>
    <property type="project" value="TreeGrafter"/>
</dbReference>
<dbReference type="InterPro" id="IPR004837">
    <property type="entry name" value="NaCa_Exmemb"/>
</dbReference>
<evidence type="ECO:0000259" key="11">
    <source>
        <dbReference type="Pfam" id="PF01699"/>
    </source>
</evidence>
<evidence type="ECO:0000256" key="7">
    <source>
        <dbReference type="ARBA" id="ARBA00022989"/>
    </source>
</evidence>
<evidence type="ECO:0000256" key="6">
    <source>
        <dbReference type="ARBA" id="ARBA00022837"/>
    </source>
</evidence>
<sequence length="433" mass="46760">MSQSDVKVFSCRTFEFAPLNTSLPSPMSSSESAPLLGNGGHTGHKNLPFTRRIVDYMKGEGEPSWEESFKFFIFGTWLNILLVFVPLSFISHNMNWDVGLVFLFSFMAIVPLSKLLGEATDQLSVKLGETMSGLLNASFGNAVEIIIGVAALLNGQLRIVQTSMIGSILSNILLVLGCSFLAGGLYHTEGLFNGTGAQACVLWFSLMTLSCITLVVPAAYASTTDSGMKNYCSNPDECPTAGLLFISRGTAILLLGAYCAYIWFQASLSETDETKPRMGTAAAGVALLLVTIVIAFCAEHLVTSIEETTARYPVSKAFIGVILLPIVGNAADHVTAVWMATKNKYELTISICVGSSIQIACLVVPLLVIIGWIVDQPLTLHFHNFETIVFFVSVCLVNLLLMDGKANYLEGLMLLTLYSVIGLACKLLVEPFN</sequence>
<dbReference type="PANTHER" id="PTHR31503:SF22">
    <property type="entry name" value="VACUOLAR CALCIUM ION TRANSPORTER"/>
    <property type="match status" value="1"/>
</dbReference>
<evidence type="ECO:0000256" key="8">
    <source>
        <dbReference type="ARBA" id="ARBA00023065"/>
    </source>
</evidence>
<dbReference type="AlphaFoldDB" id="A0A9P7F8L6"/>
<feature type="transmembrane region" description="Helical" evidence="10">
    <location>
        <begin position="380"/>
        <end position="401"/>
    </location>
</feature>
<comment type="subcellular location">
    <subcellularLocation>
        <location evidence="1">Endomembrane system</location>
        <topology evidence="1">Multi-pass membrane protein</topology>
    </subcellularLocation>
    <subcellularLocation>
        <location evidence="10">Vacuole membrane</location>
    </subcellularLocation>
</comment>
<keyword evidence="13" id="KW-1185">Reference proteome</keyword>
<feature type="transmembrane region" description="Helical" evidence="10">
    <location>
        <begin position="134"/>
        <end position="153"/>
    </location>
</feature>
<evidence type="ECO:0000256" key="9">
    <source>
        <dbReference type="ARBA" id="ARBA00023136"/>
    </source>
</evidence>
<feature type="transmembrane region" description="Helical" evidence="10">
    <location>
        <begin position="71"/>
        <end position="90"/>
    </location>
</feature>
<keyword evidence="3 10" id="KW-0813">Transport</keyword>
<evidence type="ECO:0000256" key="5">
    <source>
        <dbReference type="ARBA" id="ARBA00022692"/>
    </source>
</evidence>
<feature type="domain" description="Sodium/calcium exchanger membrane region" evidence="11">
    <location>
        <begin position="100"/>
        <end position="265"/>
    </location>
</feature>
<feature type="non-terminal residue" evidence="12">
    <location>
        <position position="1"/>
    </location>
</feature>
<feature type="transmembrane region" description="Helical" evidence="10">
    <location>
        <begin position="408"/>
        <end position="429"/>
    </location>
</feature>
<keyword evidence="8 10" id="KW-0406">Ion transport</keyword>
<keyword evidence="9 10" id="KW-0472">Membrane</keyword>
<evidence type="ECO:0000313" key="13">
    <source>
        <dbReference type="Proteomes" id="UP000823399"/>
    </source>
</evidence>
<dbReference type="RefSeq" id="XP_041293014.1">
    <property type="nucleotide sequence ID" value="XM_041443242.1"/>
</dbReference>
<keyword evidence="5 10" id="KW-0812">Transmembrane</keyword>
<dbReference type="GO" id="GO:0015369">
    <property type="term" value="F:calcium:proton antiporter activity"/>
    <property type="evidence" value="ECO:0007669"/>
    <property type="project" value="UniProtKB-UniRule"/>
</dbReference>
<comment type="function">
    <text evidence="10">Has a role in promoting intracellular calcium ion sequestration via the exchange of calcium ions for hydrogen ions across the vacuolar membrane. Involved also in manganese ion homeostasis via its uptake into the vacuole.</text>
</comment>
<evidence type="ECO:0000256" key="1">
    <source>
        <dbReference type="ARBA" id="ARBA00004127"/>
    </source>
</evidence>
<feature type="transmembrane region" description="Helical" evidence="10">
    <location>
        <begin position="285"/>
        <end position="305"/>
    </location>
</feature>
<evidence type="ECO:0000256" key="10">
    <source>
        <dbReference type="RuleBase" id="RU365028"/>
    </source>
</evidence>
<feature type="transmembrane region" description="Helical" evidence="10">
    <location>
        <begin position="317"/>
        <end position="340"/>
    </location>
</feature>
<dbReference type="Proteomes" id="UP000823399">
    <property type="component" value="Unassembled WGS sequence"/>
</dbReference>
<evidence type="ECO:0000256" key="2">
    <source>
        <dbReference type="ARBA" id="ARBA00008170"/>
    </source>
</evidence>
<keyword evidence="4 10" id="KW-0109">Calcium transport</keyword>
<keyword evidence="10" id="KW-0050">Antiport</keyword>
<dbReference type="NCBIfam" id="TIGR00378">
    <property type="entry name" value="cax"/>
    <property type="match status" value="1"/>
</dbReference>
<keyword evidence="6 10" id="KW-0106">Calcium</keyword>
<dbReference type="GO" id="GO:0006874">
    <property type="term" value="P:intracellular calcium ion homeostasis"/>
    <property type="evidence" value="ECO:0007669"/>
    <property type="project" value="TreeGrafter"/>
</dbReference>
<feature type="transmembrane region" description="Helical" evidence="10">
    <location>
        <begin position="200"/>
        <end position="221"/>
    </location>
</feature>
<proteinExistence type="inferred from homology"/>
<dbReference type="InterPro" id="IPR044880">
    <property type="entry name" value="NCX_ion-bd_dom_sf"/>
</dbReference>
<comment type="similarity">
    <text evidence="2 10">Belongs to the Ca(2+):cation antiporter (CaCA) (TC 2.A.19) family.</text>
</comment>
<gene>
    <name evidence="12" type="ORF">F5147DRAFT_799396</name>
</gene>
<protein>
    <recommendedName>
        <fullName evidence="10">Vacuolar calcium ion transporter</fullName>
    </recommendedName>
</protein>
<evidence type="ECO:0000256" key="3">
    <source>
        <dbReference type="ARBA" id="ARBA00022448"/>
    </source>
</evidence>
<dbReference type="InterPro" id="IPR004713">
    <property type="entry name" value="CaH_exchang"/>
</dbReference>
<keyword evidence="7 10" id="KW-1133">Transmembrane helix</keyword>
<feature type="transmembrane region" description="Helical" evidence="10">
    <location>
        <begin position="96"/>
        <end position="113"/>
    </location>
</feature>
<evidence type="ECO:0000256" key="4">
    <source>
        <dbReference type="ARBA" id="ARBA00022568"/>
    </source>
</evidence>
<dbReference type="GO" id="GO:0012505">
    <property type="term" value="C:endomembrane system"/>
    <property type="evidence" value="ECO:0007669"/>
    <property type="project" value="UniProtKB-SubCell"/>
</dbReference>
<feature type="transmembrane region" description="Helical" evidence="10">
    <location>
        <begin position="165"/>
        <end position="188"/>
    </location>
</feature>
<comment type="caution">
    <text evidence="12">The sequence shown here is derived from an EMBL/GenBank/DDBJ whole genome shotgun (WGS) entry which is preliminary data.</text>
</comment>
<organism evidence="12 13">
    <name type="scientific">Suillus discolor</name>
    <dbReference type="NCBI Taxonomy" id="1912936"/>
    <lineage>
        <taxon>Eukaryota</taxon>
        <taxon>Fungi</taxon>
        <taxon>Dikarya</taxon>
        <taxon>Basidiomycota</taxon>
        <taxon>Agaricomycotina</taxon>
        <taxon>Agaricomycetes</taxon>
        <taxon>Agaricomycetidae</taxon>
        <taxon>Boletales</taxon>
        <taxon>Suillineae</taxon>
        <taxon>Suillaceae</taxon>
        <taxon>Suillus</taxon>
    </lineage>
</organism>
<accession>A0A9P7F8L6</accession>
<name>A0A9P7F8L6_9AGAM</name>
<dbReference type="Pfam" id="PF01699">
    <property type="entry name" value="Na_Ca_ex"/>
    <property type="match status" value="2"/>
</dbReference>
<dbReference type="Gene3D" id="1.20.1420.30">
    <property type="entry name" value="NCX, central ion-binding region"/>
    <property type="match status" value="1"/>
</dbReference>
<evidence type="ECO:0000313" key="12">
    <source>
        <dbReference type="EMBL" id="KAG2108644.1"/>
    </source>
</evidence>
<feature type="transmembrane region" description="Helical" evidence="10">
    <location>
        <begin position="347"/>
        <end position="374"/>
    </location>
</feature>
<feature type="transmembrane region" description="Helical" evidence="10">
    <location>
        <begin position="241"/>
        <end position="264"/>
    </location>
</feature>
<feature type="domain" description="Sodium/calcium exchanger membrane region" evidence="11">
    <location>
        <begin position="285"/>
        <end position="421"/>
    </location>
</feature>
<keyword evidence="10" id="KW-0926">Vacuole</keyword>
<dbReference type="EMBL" id="JABBWM010000026">
    <property type="protein sequence ID" value="KAG2108644.1"/>
    <property type="molecule type" value="Genomic_DNA"/>
</dbReference>
<reference evidence="12" key="1">
    <citation type="journal article" date="2020" name="New Phytol.">
        <title>Comparative genomics reveals dynamic genome evolution in host specialist ectomycorrhizal fungi.</title>
        <authorList>
            <person name="Lofgren L.A."/>
            <person name="Nguyen N.H."/>
            <person name="Vilgalys R."/>
            <person name="Ruytinx J."/>
            <person name="Liao H.L."/>
            <person name="Branco S."/>
            <person name="Kuo A."/>
            <person name="LaButti K."/>
            <person name="Lipzen A."/>
            <person name="Andreopoulos W."/>
            <person name="Pangilinan J."/>
            <person name="Riley R."/>
            <person name="Hundley H."/>
            <person name="Na H."/>
            <person name="Barry K."/>
            <person name="Grigoriev I.V."/>
            <person name="Stajich J.E."/>
            <person name="Kennedy P.G."/>
        </authorList>
    </citation>
    <scope>NUCLEOTIDE SEQUENCE</scope>
    <source>
        <strain evidence="12">FC423</strain>
    </source>
</reference>
<dbReference type="GeneID" id="64705501"/>
<dbReference type="PANTHER" id="PTHR31503">
    <property type="entry name" value="VACUOLAR CALCIUM ION TRANSPORTER"/>
    <property type="match status" value="1"/>
</dbReference>